<dbReference type="InterPro" id="IPR000073">
    <property type="entry name" value="AB_hydrolase_1"/>
</dbReference>
<comment type="caution">
    <text evidence="2">The sequence shown here is derived from an EMBL/GenBank/DDBJ whole genome shotgun (WGS) entry which is preliminary data.</text>
</comment>
<reference evidence="2 3" key="1">
    <citation type="submission" date="2021-03" db="EMBL/GenBank/DDBJ databases">
        <title>Sequencing the genomes of 1000 actinobacteria strains.</title>
        <authorList>
            <person name="Klenk H.-P."/>
        </authorList>
    </citation>
    <scope>NUCLEOTIDE SEQUENCE [LARGE SCALE GENOMIC DNA]</scope>
    <source>
        <strain evidence="2 3">DSM 40843</strain>
    </source>
</reference>
<dbReference type="InterPro" id="IPR050471">
    <property type="entry name" value="AB_hydrolase"/>
</dbReference>
<dbReference type="Proteomes" id="UP001519311">
    <property type="component" value="Unassembled WGS sequence"/>
</dbReference>
<dbReference type="SUPFAM" id="SSF53474">
    <property type="entry name" value="alpha/beta-Hydrolases"/>
    <property type="match status" value="1"/>
</dbReference>
<dbReference type="PANTHER" id="PTHR43433:SF5">
    <property type="entry name" value="AB HYDROLASE-1 DOMAIN-CONTAINING PROTEIN"/>
    <property type="match status" value="1"/>
</dbReference>
<evidence type="ECO:0000313" key="3">
    <source>
        <dbReference type="Proteomes" id="UP001519311"/>
    </source>
</evidence>
<feature type="domain" description="AB hydrolase-1" evidence="1">
    <location>
        <begin position="176"/>
        <end position="390"/>
    </location>
</feature>
<dbReference type="InterPro" id="IPR029058">
    <property type="entry name" value="AB_hydrolase_fold"/>
</dbReference>
<evidence type="ECO:0000259" key="1">
    <source>
        <dbReference type="Pfam" id="PF00561"/>
    </source>
</evidence>
<keyword evidence="3" id="KW-1185">Reference proteome</keyword>
<proteinExistence type="predicted"/>
<dbReference type="Pfam" id="PF00561">
    <property type="entry name" value="Abhydrolase_1"/>
    <property type="match status" value="1"/>
</dbReference>
<sequence length="414" mass="43054">MTSPATRTGVAPGASPGDTLARALLDTGSVLRAGTGRLRVAPTSPVSAARLPAFQSLLDRLSRALGLPGPELVATSEGLTAPELAVGRRLAVGNTEGAGRPGDTAAAGNAVVPELDDRAVAETAHRARTAFPGPPLVLTARDGTPLRCWAAGPPDAPAVAVVGACGMPVGLTVNWLAALSTRYRVVTWESRGLFATGEGAGPGGPVDHSVEAQSEDLLAVLDGFGIARAHALGLCGGVVVALAAAARSERIDSLSLWHGDWELGDAAPKTTHQRDMESLLAMAARGPKQAAGLHRILTRPSTLDGLRPDLAHYLVHPYTTAELLYRYGQLNGTLMTTDCRKLLTARQPALVVTSDQDTTAHPAGSVHVARHLPAAELRVLPTGDHLGAFDARPHLVTLAEEFLRSVTDHPRKDT</sequence>
<name>A0ABS4VCE6_9ACTN</name>
<gene>
    <name evidence="2" type="ORF">JOF59_003917</name>
</gene>
<dbReference type="RefSeq" id="WP_209470574.1">
    <property type="nucleotide sequence ID" value="NZ_BMWJ01000003.1"/>
</dbReference>
<organism evidence="2 3">
    <name type="scientific">Streptomyces clavifer</name>
    <dbReference type="NCBI Taxonomy" id="68188"/>
    <lineage>
        <taxon>Bacteria</taxon>
        <taxon>Bacillati</taxon>
        <taxon>Actinomycetota</taxon>
        <taxon>Actinomycetes</taxon>
        <taxon>Kitasatosporales</taxon>
        <taxon>Streptomycetaceae</taxon>
        <taxon>Streptomyces</taxon>
    </lineage>
</organism>
<dbReference type="Gene3D" id="3.40.50.1820">
    <property type="entry name" value="alpha/beta hydrolase"/>
    <property type="match status" value="1"/>
</dbReference>
<dbReference type="PANTHER" id="PTHR43433">
    <property type="entry name" value="HYDROLASE, ALPHA/BETA FOLD FAMILY PROTEIN"/>
    <property type="match status" value="1"/>
</dbReference>
<protein>
    <recommendedName>
        <fullName evidence="1">AB hydrolase-1 domain-containing protein</fullName>
    </recommendedName>
</protein>
<evidence type="ECO:0000313" key="2">
    <source>
        <dbReference type="EMBL" id="MBP2361517.1"/>
    </source>
</evidence>
<accession>A0ABS4VCE6</accession>
<dbReference type="EMBL" id="JAGINS010000001">
    <property type="protein sequence ID" value="MBP2361517.1"/>
    <property type="molecule type" value="Genomic_DNA"/>
</dbReference>